<dbReference type="GO" id="GO:0003677">
    <property type="term" value="F:DNA binding"/>
    <property type="evidence" value="ECO:0007669"/>
    <property type="project" value="UniProtKB-KW"/>
</dbReference>
<comment type="caution">
    <text evidence="11">The sequence shown here is derived from an EMBL/GenBank/DDBJ whole genome shotgun (WGS) entry which is preliminary data.</text>
</comment>
<dbReference type="PANTHER" id="PTHR30591:SF1">
    <property type="entry name" value="RECBCD ENZYME SUBUNIT RECC"/>
    <property type="match status" value="1"/>
</dbReference>
<evidence type="ECO:0000256" key="7">
    <source>
        <dbReference type="ARBA" id="ARBA00022840"/>
    </source>
</evidence>
<keyword evidence="5" id="KW-0347">Helicase</keyword>
<dbReference type="EMBL" id="JWHL01000002">
    <property type="protein sequence ID" value="MBR1368465.1"/>
    <property type="molecule type" value="Genomic_DNA"/>
</dbReference>
<evidence type="ECO:0000256" key="5">
    <source>
        <dbReference type="ARBA" id="ARBA00022806"/>
    </source>
</evidence>
<gene>
    <name evidence="11" type="ORF">RJ53_02675</name>
</gene>
<protein>
    <recommendedName>
        <fullName evidence="10">UvrD-like helicase C-terminal domain-containing protein</fullName>
    </recommendedName>
</protein>
<dbReference type="SUPFAM" id="SSF52980">
    <property type="entry name" value="Restriction endonuclease-like"/>
    <property type="match status" value="1"/>
</dbReference>
<keyword evidence="1" id="KW-0540">Nuclease</keyword>
<dbReference type="PROSITE" id="PS51217">
    <property type="entry name" value="UVRD_HELICASE_CTER"/>
    <property type="match status" value="1"/>
</dbReference>
<dbReference type="SUPFAM" id="SSF52540">
    <property type="entry name" value="P-loop containing nucleoside triphosphate hydrolases"/>
    <property type="match status" value="1"/>
</dbReference>
<dbReference type="GO" id="GO:0004386">
    <property type="term" value="F:helicase activity"/>
    <property type="evidence" value="ECO:0007669"/>
    <property type="project" value="UniProtKB-KW"/>
</dbReference>
<sequence>MTRAHTLTRILPGQHQSRIIKEMMAALIEAPFQTLLLLPTSRHAGEVRQRLLDEGLSLIESSISTLSGYADAIIETHAGAMRRISDHEKELIIAAILEDGLYPLIAPKKHSVSGIAGELRVLFDVLQSRKIAYPGALGDLQSRKSDEIGGVFQEYQRYLLENNLLDRQGSITHATDWIRQNGGPKNVFIYGLYEPHPIEQDMLLALKGSSGRFLYALPWMDDSRCFSDDGSWLGILKEEDRTVQPPVLARFFDDPLPDKGYPPMSLTRYRDPVDELGGIATSIRTLIDEGASPGDITLVFPAIADAAILIEEIFTEYGIPYSTSTGKVLTRHPLVQSLLRLIELPLSGYRREDLISLLRSPYFRYYSDYEGTRIRLRSDKVDLLSRKAGVQGGEEDWRDRITRYIRSEEECAATFPEEKAHTRNWMINDLQVTLAGIESLIGTLNTLQGEETLAGHLRRYRILLATLRLPNLPPDGDEEMQRREEQILQAFISMLEELERGAAILPKRRIPLSSFLSILSSAAGRRRVTTRRNRHLVTVAGIREVQHLNIPHLFIAGLTEGVMPRIAPRLPLCTYAETRQLETLSGREIIRNERYYFLAALLSAGESISLSYPATDGEKVLLRSGFIASLPETDGHYDGRKYSRIVQGISAGRLLAEGEIAKASSLLGRDLLVVADRISIEDDRRSSQMRTECNGFIGEDNAITASLQKRFGDETVFSATQLEAYARCPFSFYLRYILGIEPLPDIDLDMTALERGNLIHRIAYRFYTGGRSPPSAGTFADSLETIRSICRDELQRYDRRSPVWIVEGENLLGSDGHGLLEEFLRYEMRLAESPFAPVYCEYSFGLSAGERYADPTSTPEPVRITLDDESVFLLKGKVDRIDTTPNGRFCIIDYKTGSSPGLQDITDGIALQLPLYIRAVENCLGLSPAGGAYYTMKRGDVRCQALVRDQAVDDYFLLFARSRDGGKRPLDDLISESLGWVRRYLEGIRSGQFPITDTPKRCSEYCNYRSVCRFDPLRLISGGDE</sequence>
<dbReference type="GO" id="GO:0005524">
    <property type="term" value="F:ATP binding"/>
    <property type="evidence" value="ECO:0007669"/>
    <property type="project" value="UniProtKB-KW"/>
</dbReference>
<dbReference type="GO" id="GO:0006281">
    <property type="term" value="P:DNA repair"/>
    <property type="evidence" value="ECO:0007669"/>
    <property type="project" value="UniProtKB-KW"/>
</dbReference>
<keyword evidence="3" id="KW-0227">DNA damage</keyword>
<evidence type="ECO:0000256" key="3">
    <source>
        <dbReference type="ARBA" id="ARBA00022763"/>
    </source>
</evidence>
<dbReference type="InterPro" id="IPR027417">
    <property type="entry name" value="P-loop_NTPase"/>
</dbReference>
<dbReference type="InterPro" id="IPR011335">
    <property type="entry name" value="Restrct_endonuc-II-like"/>
</dbReference>
<keyword evidence="2" id="KW-0547">Nucleotide-binding</keyword>
<evidence type="ECO:0000256" key="8">
    <source>
        <dbReference type="ARBA" id="ARBA00023125"/>
    </source>
</evidence>
<keyword evidence="7" id="KW-0067">ATP-binding</keyword>
<evidence type="ECO:0000256" key="9">
    <source>
        <dbReference type="ARBA" id="ARBA00023204"/>
    </source>
</evidence>
<keyword evidence="12" id="KW-1185">Reference proteome</keyword>
<keyword evidence="8" id="KW-0238">DNA-binding</keyword>
<accession>A0A8J7W8W2</accession>
<proteinExistence type="predicted"/>
<dbReference type="AlphaFoldDB" id="A0A8J7W8W2"/>
<dbReference type="Proteomes" id="UP000730161">
    <property type="component" value="Unassembled WGS sequence"/>
</dbReference>
<keyword evidence="6" id="KW-0269">Exonuclease</keyword>
<dbReference type="Pfam" id="PF12705">
    <property type="entry name" value="PDDEXK_1"/>
    <property type="match status" value="1"/>
</dbReference>
<name>A0A8J7W8W2_9EURY</name>
<evidence type="ECO:0000256" key="4">
    <source>
        <dbReference type="ARBA" id="ARBA00022801"/>
    </source>
</evidence>
<reference evidence="11" key="1">
    <citation type="submission" date="2014-12" db="EMBL/GenBank/DDBJ databases">
        <authorList>
            <person name="Huang H.-H."/>
            <person name="Chen S.-C."/>
            <person name="Lai M.-C."/>
        </authorList>
    </citation>
    <scope>NUCLEOTIDE SEQUENCE</scope>
    <source>
        <strain evidence="11">K1F9705b</strain>
    </source>
</reference>
<organism evidence="11 12">
    <name type="scientific">Methanocalculus chunghsingensis</name>
    <dbReference type="NCBI Taxonomy" id="156457"/>
    <lineage>
        <taxon>Archaea</taxon>
        <taxon>Methanobacteriati</taxon>
        <taxon>Methanobacteriota</taxon>
        <taxon>Stenosarchaea group</taxon>
        <taxon>Methanomicrobia</taxon>
        <taxon>Methanomicrobiales</taxon>
        <taxon>Methanocalculaceae</taxon>
        <taxon>Methanocalculus</taxon>
    </lineage>
</organism>
<evidence type="ECO:0000256" key="1">
    <source>
        <dbReference type="ARBA" id="ARBA00022722"/>
    </source>
</evidence>
<dbReference type="OrthoDB" id="321806at2157"/>
<keyword evidence="9" id="KW-0234">DNA repair</keyword>
<evidence type="ECO:0000256" key="6">
    <source>
        <dbReference type="ARBA" id="ARBA00022839"/>
    </source>
</evidence>
<feature type="domain" description="UvrD-like helicase C-terminal" evidence="10">
    <location>
        <begin position="233"/>
        <end position="526"/>
    </location>
</feature>
<dbReference type="Gene3D" id="3.40.50.300">
    <property type="entry name" value="P-loop containing nucleotide triphosphate hydrolases"/>
    <property type="match status" value="2"/>
</dbReference>
<evidence type="ECO:0000313" key="11">
    <source>
        <dbReference type="EMBL" id="MBR1368465.1"/>
    </source>
</evidence>
<dbReference type="PANTHER" id="PTHR30591">
    <property type="entry name" value="RECBCD ENZYME SUBUNIT RECC"/>
    <property type="match status" value="1"/>
</dbReference>
<keyword evidence="4" id="KW-0378">Hydrolase</keyword>
<dbReference type="InterPro" id="IPR038726">
    <property type="entry name" value="PDDEXK_AddAB-type"/>
</dbReference>
<dbReference type="GO" id="GO:0006310">
    <property type="term" value="P:DNA recombination"/>
    <property type="evidence" value="ECO:0007669"/>
    <property type="project" value="TreeGrafter"/>
</dbReference>
<dbReference type="Gene3D" id="3.90.320.10">
    <property type="match status" value="1"/>
</dbReference>
<evidence type="ECO:0000313" key="12">
    <source>
        <dbReference type="Proteomes" id="UP000730161"/>
    </source>
</evidence>
<dbReference type="GO" id="GO:0004527">
    <property type="term" value="F:exonuclease activity"/>
    <property type="evidence" value="ECO:0007669"/>
    <property type="project" value="UniProtKB-KW"/>
</dbReference>
<dbReference type="InterPro" id="IPR014017">
    <property type="entry name" value="DNA_helicase_UvrD-like_C"/>
</dbReference>
<dbReference type="InterPro" id="IPR011604">
    <property type="entry name" value="PDDEXK-like_dom_sf"/>
</dbReference>
<dbReference type="RefSeq" id="WP_211530075.1">
    <property type="nucleotide sequence ID" value="NZ_JWHL01000002.1"/>
</dbReference>
<evidence type="ECO:0000256" key="2">
    <source>
        <dbReference type="ARBA" id="ARBA00022741"/>
    </source>
</evidence>
<evidence type="ECO:0000259" key="10">
    <source>
        <dbReference type="PROSITE" id="PS51217"/>
    </source>
</evidence>